<evidence type="ECO:0000313" key="13">
    <source>
        <dbReference type="EMBL" id="MBH0230848.1"/>
    </source>
</evidence>
<dbReference type="Pfam" id="PF13490">
    <property type="entry name" value="zf-HC2"/>
    <property type="match status" value="1"/>
</dbReference>
<keyword evidence="14" id="KW-1185">Reference proteome</keyword>
<dbReference type="GO" id="GO:0006417">
    <property type="term" value="P:regulation of translation"/>
    <property type="evidence" value="ECO:0007669"/>
    <property type="project" value="TreeGrafter"/>
</dbReference>
<dbReference type="Gene3D" id="1.10.10.1320">
    <property type="entry name" value="Anti-sigma factor, zinc-finger domain"/>
    <property type="match status" value="1"/>
</dbReference>
<keyword evidence="4" id="KW-0812">Transmembrane</keyword>
<evidence type="ECO:0000256" key="7">
    <source>
        <dbReference type="ARBA" id="ARBA00024353"/>
    </source>
</evidence>
<dbReference type="RefSeq" id="WP_197317456.1">
    <property type="nucleotide sequence ID" value="NZ_JADZSC010000002.1"/>
</dbReference>
<comment type="similarity">
    <text evidence="7">Belongs to the zinc-associated anti-sigma factor (ZAS) superfamily. Anti-sigma-W factor family.</text>
</comment>
<sequence length="259" mass="28956">MRNECDKVLDYFNDQLSENEEAQFEQHLESCSECREELEELRELTADLPFSSEPVDPPESMKGRVLGAVFAEDEPVSNEEDPVVYMDEHREQKQEQVSKQLKRPWAVRGLAAALILSLVGNLYALTNNGQEQVSDPEPEPPQIEESTDQVAKRVQLKGENTEANATAAMIRQNEKELLTIQAEQLTPLQGEEVYQVWLIQGETPYRAGTFVANENGEGAVAFSMDQLPEDVEWDAVAVSKEPDANSETPQGEVVMSSSL</sequence>
<dbReference type="InterPro" id="IPR027383">
    <property type="entry name" value="Znf_put"/>
</dbReference>
<accession>A0A931MVB1</accession>
<feature type="domain" description="Anti-sigma K factor RskA C-terminal" evidence="11">
    <location>
        <begin position="109"/>
        <end position="253"/>
    </location>
</feature>
<reference evidence="13 14" key="1">
    <citation type="journal article" date="2005" name="Int. J. Syst. Evol. Microbiol.">
        <title>Halobacillus yeomjeoni sp. nov., isolated from a marine solar saltern in Korea.</title>
        <authorList>
            <person name="Yoon J.H."/>
            <person name="Kang S.J."/>
            <person name="Lee C.H."/>
            <person name="Oh H.W."/>
            <person name="Oh T.K."/>
        </authorList>
    </citation>
    <scope>NUCLEOTIDE SEQUENCE [LARGE SCALE GENOMIC DNA]</scope>
    <source>
        <strain evidence="13 14">KCTC 3957</strain>
    </source>
</reference>
<organism evidence="13 14">
    <name type="scientific">Halobacillus yeomjeoni</name>
    <dbReference type="NCBI Taxonomy" id="311194"/>
    <lineage>
        <taxon>Bacteria</taxon>
        <taxon>Bacillati</taxon>
        <taxon>Bacillota</taxon>
        <taxon>Bacilli</taxon>
        <taxon>Bacillales</taxon>
        <taxon>Bacillaceae</taxon>
        <taxon>Halobacillus</taxon>
    </lineage>
</organism>
<evidence type="ECO:0000256" key="10">
    <source>
        <dbReference type="ARBA" id="ARBA00030803"/>
    </source>
</evidence>
<dbReference type="Proteomes" id="UP000614490">
    <property type="component" value="Unassembled WGS sequence"/>
</dbReference>
<keyword evidence="3" id="KW-1003">Cell membrane</keyword>
<comment type="caution">
    <text evidence="13">The sequence shown here is derived from an EMBL/GenBank/DDBJ whole genome shotgun (WGS) entry which is preliminary data.</text>
</comment>
<dbReference type="EMBL" id="JADZSC010000002">
    <property type="protein sequence ID" value="MBH0230848.1"/>
    <property type="molecule type" value="Genomic_DNA"/>
</dbReference>
<evidence type="ECO:0000256" key="9">
    <source>
        <dbReference type="ARBA" id="ARBA00029829"/>
    </source>
</evidence>
<dbReference type="PANTHER" id="PTHR37461:SF1">
    <property type="entry name" value="ANTI-SIGMA-K FACTOR RSKA"/>
    <property type="match status" value="1"/>
</dbReference>
<dbReference type="Pfam" id="PF10099">
    <property type="entry name" value="RskA_C"/>
    <property type="match status" value="1"/>
</dbReference>
<keyword evidence="5" id="KW-1133">Transmembrane helix</keyword>
<evidence type="ECO:0000256" key="2">
    <source>
        <dbReference type="ARBA" id="ARBA00004236"/>
    </source>
</evidence>
<dbReference type="InterPro" id="IPR018764">
    <property type="entry name" value="RskA_C"/>
</dbReference>
<evidence type="ECO:0000256" key="4">
    <source>
        <dbReference type="ARBA" id="ARBA00022692"/>
    </source>
</evidence>
<proteinExistence type="inferred from homology"/>
<evidence type="ECO:0000256" key="5">
    <source>
        <dbReference type="ARBA" id="ARBA00022989"/>
    </source>
</evidence>
<evidence type="ECO:0000256" key="6">
    <source>
        <dbReference type="ARBA" id="ARBA00023136"/>
    </source>
</evidence>
<evidence type="ECO:0000259" key="11">
    <source>
        <dbReference type="Pfam" id="PF10099"/>
    </source>
</evidence>
<gene>
    <name evidence="13" type="ORF">H0267_11530</name>
</gene>
<dbReference type="GO" id="GO:0016989">
    <property type="term" value="F:sigma factor antagonist activity"/>
    <property type="evidence" value="ECO:0007669"/>
    <property type="project" value="TreeGrafter"/>
</dbReference>
<feature type="domain" description="Putative zinc-finger" evidence="12">
    <location>
        <begin position="10"/>
        <end position="35"/>
    </location>
</feature>
<evidence type="ECO:0000313" key="14">
    <source>
        <dbReference type="Proteomes" id="UP000614490"/>
    </source>
</evidence>
<dbReference type="AlphaFoldDB" id="A0A931MVB1"/>
<protein>
    <recommendedName>
        <fullName evidence="8">Anti-sigma-W factor RsiW</fullName>
    </recommendedName>
    <alternativeName>
        <fullName evidence="10">Regulator of SigK</fullName>
    </alternativeName>
    <alternativeName>
        <fullName evidence="9">Sigma-K anti-sigma factor RskA</fullName>
    </alternativeName>
</protein>
<evidence type="ECO:0000256" key="1">
    <source>
        <dbReference type="ARBA" id="ARBA00004167"/>
    </source>
</evidence>
<evidence type="ECO:0000256" key="3">
    <source>
        <dbReference type="ARBA" id="ARBA00022475"/>
    </source>
</evidence>
<dbReference type="GO" id="GO:0005886">
    <property type="term" value="C:plasma membrane"/>
    <property type="evidence" value="ECO:0007669"/>
    <property type="project" value="UniProtKB-SubCell"/>
</dbReference>
<evidence type="ECO:0000259" key="12">
    <source>
        <dbReference type="Pfam" id="PF13490"/>
    </source>
</evidence>
<dbReference type="PANTHER" id="PTHR37461">
    <property type="entry name" value="ANTI-SIGMA-K FACTOR RSKA"/>
    <property type="match status" value="1"/>
</dbReference>
<name>A0A931MVB1_9BACI</name>
<dbReference type="InterPro" id="IPR051474">
    <property type="entry name" value="Anti-sigma-K/W_factor"/>
</dbReference>
<keyword evidence="6" id="KW-0472">Membrane</keyword>
<evidence type="ECO:0000256" key="8">
    <source>
        <dbReference type="ARBA" id="ARBA00024438"/>
    </source>
</evidence>
<dbReference type="InterPro" id="IPR041916">
    <property type="entry name" value="Anti_sigma_zinc_sf"/>
</dbReference>
<comment type="subcellular location">
    <subcellularLocation>
        <location evidence="2">Cell membrane</location>
    </subcellularLocation>
    <subcellularLocation>
        <location evidence="1">Membrane</location>
        <topology evidence="1">Single-pass membrane protein</topology>
    </subcellularLocation>
</comment>